<dbReference type="AlphaFoldDB" id="A0A3M7CEY2"/>
<proteinExistence type="predicted"/>
<accession>A0A3M7CEY2</accession>
<organism evidence="2 3">
    <name type="scientific">Hortaea werneckii</name>
    <name type="common">Black yeast</name>
    <name type="synonym">Cladosporium werneckii</name>
    <dbReference type="NCBI Taxonomy" id="91943"/>
    <lineage>
        <taxon>Eukaryota</taxon>
        <taxon>Fungi</taxon>
        <taxon>Dikarya</taxon>
        <taxon>Ascomycota</taxon>
        <taxon>Pezizomycotina</taxon>
        <taxon>Dothideomycetes</taxon>
        <taxon>Dothideomycetidae</taxon>
        <taxon>Mycosphaerellales</taxon>
        <taxon>Teratosphaeriaceae</taxon>
        <taxon>Hortaea</taxon>
    </lineage>
</organism>
<dbReference type="Proteomes" id="UP000269539">
    <property type="component" value="Unassembled WGS sequence"/>
</dbReference>
<dbReference type="EMBL" id="QWIO01002807">
    <property type="protein sequence ID" value="RMY50400.1"/>
    <property type="molecule type" value="Genomic_DNA"/>
</dbReference>
<evidence type="ECO:0000256" key="1">
    <source>
        <dbReference type="SAM" id="SignalP"/>
    </source>
</evidence>
<reference evidence="2 3" key="1">
    <citation type="journal article" date="2018" name="BMC Genomics">
        <title>Genomic evidence for intraspecific hybridization in a clonal and extremely halotolerant yeast.</title>
        <authorList>
            <person name="Gostincar C."/>
            <person name="Stajich J.E."/>
            <person name="Zupancic J."/>
            <person name="Zalar P."/>
            <person name="Gunde-Cimerman N."/>
        </authorList>
    </citation>
    <scope>NUCLEOTIDE SEQUENCE [LARGE SCALE GENOMIC DNA]</scope>
    <source>
        <strain evidence="2 3">EXF-10513</strain>
    </source>
</reference>
<feature type="signal peptide" evidence="1">
    <location>
        <begin position="1"/>
        <end position="19"/>
    </location>
</feature>
<comment type="caution">
    <text evidence="2">The sequence shown here is derived from an EMBL/GenBank/DDBJ whole genome shotgun (WGS) entry which is preliminary data.</text>
</comment>
<evidence type="ECO:0000313" key="3">
    <source>
        <dbReference type="Proteomes" id="UP000269539"/>
    </source>
</evidence>
<evidence type="ECO:0000313" key="2">
    <source>
        <dbReference type="EMBL" id="RMY50400.1"/>
    </source>
</evidence>
<keyword evidence="1" id="KW-0732">Signal</keyword>
<name>A0A3M7CEY2_HORWE</name>
<sequence>MHPALWKGLTALLILYVLEQHFGVYDGALQYHNRLHPTEQKSFHYDVHDTRPANVSTWTYDWKRHGNSHALTSEQCDAAFPDLYFEIDRAASYWATRELSTQSLELYEGNEAGVRARLEKGQLRIVQTRGMWRQDFRQRIIAVLHQIDRALVAVESVERFQDTEFTFVVDDFPLFPSNDSRQLAVFSFARDVKLESHEAVWLMPDFNFWAAVPSAGAFAEMQA</sequence>
<evidence type="ECO:0008006" key="4">
    <source>
        <dbReference type="Google" id="ProtNLM"/>
    </source>
</evidence>
<feature type="chain" id="PRO_5018335879" description="Glycosyl transferase CAP10 domain-containing protein" evidence="1">
    <location>
        <begin position="20"/>
        <end position="223"/>
    </location>
</feature>
<protein>
    <recommendedName>
        <fullName evidence="4">Glycosyl transferase CAP10 domain-containing protein</fullName>
    </recommendedName>
</protein>
<gene>
    <name evidence="2" type="ORF">D0864_14568</name>
</gene>